<evidence type="ECO:0000313" key="3">
    <source>
        <dbReference type="Proteomes" id="UP000468443"/>
    </source>
</evidence>
<proteinExistence type="predicted"/>
<dbReference type="Pfam" id="PF03781">
    <property type="entry name" value="FGE-sulfatase"/>
    <property type="match status" value="1"/>
</dbReference>
<name>A0A6P0UDH7_9FLAO</name>
<dbReference type="InterPro" id="IPR005532">
    <property type="entry name" value="SUMF_dom"/>
</dbReference>
<dbReference type="EMBL" id="JAABOP010000001">
    <property type="protein sequence ID" value="NER09979.1"/>
    <property type="molecule type" value="Genomic_DNA"/>
</dbReference>
<keyword evidence="3" id="KW-1185">Reference proteome</keyword>
<feature type="domain" description="Sulfatase-modifying factor enzyme-like" evidence="1">
    <location>
        <begin position="55"/>
        <end position="362"/>
    </location>
</feature>
<dbReference type="PANTHER" id="PTHR23150">
    <property type="entry name" value="SULFATASE MODIFYING FACTOR 1, 2"/>
    <property type="match status" value="1"/>
</dbReference>
<sequence>MSVFFDTLKPVKMLNMTDNGRYILRIGLCFCTLALLTSCGDGPKNAEMHREAPEGMRWVPGSVFMQGARAEDPYAMSWERPAHEVEVDGFYIDVTEVTNAQFRAFVTQTGYVTTAERPVDWEVMKKTLPPGTTKPPDSLLLPGSMVFTPPQNPVSDLRDISQWWRWQPGASWQHPQGPGSTIEGRDEYPVVHISYEDALAYCNWAGRRLPTEAEWELAARGENPEAIFTWGTDADLLPQKANTWQGRFPDRNDSKDGFVAAAPVGSFPANANGLYDMAGNVWEWTQDWFRPDHYAEVARQGRLLNPRGPDTSYNPVNPYQPEKVIKGGSYLCHASYCASFRISARMGMSPDSSTDHVGFRTVMSVDSFN</sequence>
<dbReference type="SUPFAM" id="SSF56436">
    <property type="entry name" value="C-type lectin-like"/>
    <property type="match status" value="1"/>
</dbReference>
<dbReference type="GO" id="GO:0120147">
    <property type="term" value="F:formylglycine-generating oxidase activity"/>
    <property type="evidence" value="ECO:0007669"/>
    <property type="project" value="TreeGrafter"/>
</dbReference>
<protein>
    <submittedName>
        <fullName evidence="2">SUMF1/EgtB/PvdO family nonheme iron enzyme</fullName>
    </submittedName>
</protein>
<accession>A0A6P0UDH7</accession>
<comment type="caution">
    <text evidence="2">The sequence shown here is derived from an EMBL/GenBank/DDBJ whole genome shotgun (WGS) entry which is preliminary data.</text>
</comment>
<dbReference type="InterPro" id="IPR051043">
    <property type="entry name" value="Sulfatase_Mod_Factor_Kinase"/>
</dbReference>
<dbReference type="Proteomes" id="UP000468443">
    <property type="component" value="Unassembled WGS sequence"/>
</dbReference>
<dbReference type="InterPro" id="IPR016187">
    <property type="entry name" value="CTDL_fold"/>
</dbReference>
<dbReference type="AlphaFoldDB" id="A0A6P0UDH7"/>
<dbReference type="Gene3D" id="3.90.1580.10">
    <property type="entry name" value="paralog of FGE (formylglycine-generating enzyme)"/>
    <property type="match status" value="1"/>
</dbReference>
<evidence type="ECO:0000313" key="2">
    <source>
        <dbReference type="EMBL" id="NER09979.1"/>
    </source>
</evidence>
<dbReference type="InterPro" id="IPR042095">
    <property type="entry name" value="SUMF_sf"/>
</dbReference>
<evidence type="ECO:0000259" key="1">
    <source>
        <dbReference type="Pfam" id="PF03781"/>
    </source>
</evidence>
<dbReference type="PANTHER" id="PTHR23150:SF19">
    <property type="entry name" value="FORMYLGLYCINE-GENERATING ENZYME"/>
    <property type="match status" value="1"/>
</dbReference>
<organism evidence="2 3">
    <name type="scientific">Muriicola jejuensis</name>
    <dbReference type="NCBI Taxonomy" id="504488"/>
    <lineage>
        <taxon>Bacteria</taxon>
        <taxon>Pseudomonadati</taxon>
        <taxon>Bacteroidota</taxon>
        <taxon>Flavobacteriia</taxon>
        <taxon>Flavobacteriales</taxon>
        <taxon>Flavobacteriaceae</taxon>
        <taxon>Muriicola</taxon>
    </lineage>
</organism>
<gene>
    <name evidence="2" type="ORF">GWK09_05595</name>
</gene>
<reference evidence="2 3" key="1">
    <citation type="submission" date="2020-01" db="EMBL/GenBank/DDBJ databases">
        <title>Muriicola jejuensis KCTC 22299.</title>
        <authorList>
            <person name="Wang G."/>
        </authorList>
    </citation>
    <scope>NUCLEOTIDE SEQUENCE [LARGE SCALE GENOMIC DNA]</scope>
    <source>
        <strain evidence="2 3">KCTC 22299</strain>
    </source>
</reference>